<dbReference type="InterPro" id="IPR054722">
    <property type="entry name" value="PolX-like_BBD"/>
</dbReference>
<evidence type="ECO:0000259" key="3">
    <source>
        <dbReference type="PROSITE" id="PS50994"/>
    </source>
</evidence>
<dbReference type="InterPro" id="IPR025724">
    <property type="entry name" value="GAG-pre-integrase_dom"/>
</dbReference>
<dbReference type="InterPro" id="IPR013103">
    <property type="entry name" value="RVT_2"/>
</dbReference>
<dbReference type="Pfam" id="PF14223">
    <property type="entry name" value="Retrotran_gag_2"/>
    <property type="match status" value="1"/>
</dbReference>
<dbReference type="InterPro" id="IPR036397">
    <property type="entry name" value="RNaseH_sf"/>
</dbReference>
<keyword evidence="1" id="KW-0064">Aspartyl protease</keyword>
<feature type="compositionally biased region" description="Polar residues" evidence="2">
    <location>
        <begin position="272"/>
        <end position="285"/>
    </location>
</feature>
<dbReference type="PROSITE" id="PS50994">
    <property type="entry name" value="INTEGRASE"/>
    <property type="match status" value="1"/>
</dbReference>
<accession>A0A2N9HP54</accession>
<dbReference type="InterPro" id="IPR001584">
    <property type="entry name" value="Integrase_cat-core"/>
</dbReference>
<dbReference type="Pfam" id="PF22936">
    <property type="entry name" value="Pol_BBD"/>
    <property type="match status" value="1"/>
</dbReference>
<dbReference type="CDD" id="cd09272">
    <property type="entry name" value="RNase_HI_RT_Ty1"/>
    <property type="match status" value="1"/>
</dbReference>
<feature type="region of interest" description="Disordered" evidence="2">
    <location>
        <begin position="245"/>
        <end position="290"/>
    </location>
</feature>
<dbReference type="SUPFAM" id="SSF53098">
    <property type="entry name" value="Ribonuclease H-like"/>
    <property type="match status" value="1"/>
</dbReference>
<dbReference type="GO" id="GO:0015074">
    <property type="term" value="P:DNA integration"/>
    <property type="evidence" value="ECO:0007669"/>
    <property type="project" value="InterPro"/>
</dbReference>
<keyword evidence="1" id="KW-0645">Protease</keyword>
<feature type="compositionally biased region" description="Polar residues" evidence="2">
    <location>
        <begin position="245"/>
        <end position="255"/>
    </location>
</feature>
<organism evidence="4">
    <name type="scientific">Fagus sylvatica</name>
    <name type="common">Beechnut</name>
    <dbReference type="NCBI Taxonomy" id="28930"/>
    <lineage>
        <taxon>Eukaryota</taxon>
        <taxon>Viridiplantae</taxon>
        <taxon>Streptophyta</taxon>
        <taxon>Embryophyta</taxon>
        <taxon>Tracheophyta</taxon>
        <taxon>Spermatophyta</taxon>
        <taxon>Magnoliopsida</taxon>
        <taxon>eudicotyledons</taxon>
        <taxon>Gunneridae</taxon>
        <taxon>Pentapetalae</taxon>
        <taxon>rosids</taxon>
        <taxon>fabids</taxon>
        <taxon>Fagales</taxon>
        <taxon>Fagaceae</taxon>
        <taxon>Fagus</taxon>
    </lineage>
</organism>
<dbReference type="EMBL" id="OIVN01003868">
    <property type="protein sequence ID" value="SPD14042.1"/>
    <property type="molecule type" value="Genomic_DNA"/>
</dbReference>
<proteinExistence type="predicted"/>
<dbReference type="Pfam" id="PF25597">
    <property type="entry name" value="SH3_retrovirus"/>
    <property type="match status" value="1"/>
</dbReference>
<name>A0A2N9HP54_FAGSY</name>
<dbReference type="Gene3D" id="3.30.420.10">
    <property type="entry name" value="Ribonuclease H-like superfamily/Ribonuclease H"/>
    <property type="match status" value="1"/>
</dbReference>
<protein>
    <recommendedName>
        <fullName evidence="3">Integrase catalytic domain-containing protein</fullName>
    </recommendedName>
</protein>
<dbReference type="Pfam" id="PF13976">
    <property type="entry name" value="gag_pre-integrs"/>
    <property type="match status" value="1"/>
</dbReference>
<dbReference type="SUPFAM" id="SSF56672">
    <property type="entry name" value="DNA/RNA polymerases"/>
    <property type="match status" value="1"/>
</dbReference>
<evidence type="ECO:0000256" key="2">
    <source>
        <dbReference type="SAM" id="MobiDB-lite"/>
    </source>
</evidence>
<dbReference type="InterPro" id="IPR012337">
    <property type="entry name" value="RNaseH-like_sf"/>
</dbReference>
<reference evidence="4" key="1">
    <citation type="submission" date="2018-02" db="EMBL/GenBank/DDBJ databases">
        <authorList>
            <person name="Cohen D.B."/>
            <person name="Kent A.D."/>
        </authorList>
    </citation>
    <scope>NUCLEOTIDE SEQUENCE</scope>
</reference>
<dbReference type="GO" id="GO:0003676">
    <property type="term" value="F:nucleic acid binding"/>
    <property type="evidence" value="ECO:0007669"/>
    <property type="project" value="InterPro"/>
</dbReference>
<dbReference type="PANTHER" id="PTHR47481">
    <property type="match status" value="1"/>
</dbReference>
<evidence type="ECO:0000313" key="4">
    <source>
        <dbReference type="EMBL" id="SPD14042.1"/>
    </source>
</evidence>
<feature type="domain" description="Integrase catalytic" evidence="3">
    <location>
        <begin position="523"/>
        <end position="687"/>
    </location>
</feature>
<dbReference type="GO" id="GO:0004190">
    <property type="term" value="F:aspartic-type endopeptidase activity"/>
    <property type="evidence" value="ECO:0007669"/>
    <property type="project" value="UniProtKB-KW"/>
</dbReference>
<keyword evidence="1" id="KW-0378">Hydrolase</keyword>
<dbReference type="PANTHER" id="PTHR47481:SF9">
    <property type="entry name" value="RETROTRANSPOSON GAG DOMAIN-CONTAINING PROTEIN"/>
    <property type="match status" value="1"/>
</dbReference>
<evidence type="ECO:0000256" key="1">
    <source>
        <dbReference type="ARBA" id="ARBA00022750"/>
    </source>
</evidence>
<dbReference type="Pfam" id="PF00665">
    <property type="entry name" value="rve"/>
    <property type="match status" value="1"/>
</dbReference>
<feature type="region of interest" description="Disordered" evidence="2">
    <location>
        <begin position="793"/>
        <end position="848"/>
    </location>
</feature>
<gene>
    <name evidence="4" type="ORF">FSB_LOCUS41924</name>
</gene>
<dbReference type="InterPro" id="IPR057670">
    <property type="entry name" value="SH3_retrovirus"/>
</dbReference>
<dbReference type="InterPro" id="IPR043502">
    <property type="entry name" value="DNA/RNA_pol_sf"/>
</dbReference>
<sequence length="1382" mass="154775">MVSELPKLQRADPFLFAMATNNISVSSNPQSPTPLIAVNAAAQLPHKLTPTNFPAWRCQFESLLIGYDLMGYLDGTLSCPSLSGASTDAQAAYSHWIRQDKLLLNALLAGVSEGVVSHIANAETSMAAWKTLTRLYASRSRTRVMQLKEDLTLLQRGSRSVTEFLHSVKHIADELALIDAPVPNDDLTLYILNGLGSEYREIVAPIRTRATSLTFEELHDLLLGHERYLKRLELASNPPVITANISQRRYNNRSSQKNDKKQAYSRPGNSGGFFQSKPTANSSADSAPRGRHQGKTCHFCGFSGHTVTECRKLRRVLAQANCTIMPQPATNRWMLDSGASHNITSELQNMSMHSEYEGPDEVVIGDGTGLNVTHVGSTHLSTPSKTFALTDLLCVPSINRNLISVHKFTSSNNCSVEFNPFFFSVKDLSTGVHLLQGKCEDGIYYMPQSAHILRKPPVAFVGVRTSLDGWHSRLGHPSTKVVTRIIRSFDLPLEKSSFTKKSLCVSCQCNKSHKQPFSISSMTSSQPFELIYSDVWGPSTITSINGYRFYVIFIDHFTKFTWFYPLKQKSDVESVFINLQNYIKNQFATTIKHLYTDNGGEFLKLRPFLAKHGITSLTTPPHTPQHNGVSERRHRHLVETGLTLLHHSKLPLKYWSFAFEAACYLINRMPTPLLHGKTPFESLTLRPPNYLKLRTFGCLCYPWLKPYNNSKLDPKSTPCIFLGYSLTQSAYKCLDIKTHRLYLSRHVVFDEHTFPNSSNSVASQLSLAPDRHQQSHAAVEFFGSIPQVPPVTQVPPSLTLPEVLHPPAPPDPQSSSPGILSLPSDNTTLSSSPAATAPPPPHRMTTRSMNNIYKPKHMYLVTKHPLPDTLEPTCVSQALKHPQWRHAMSQEFTALVQAWIKRKPDGSIDRYKARLVAKGFHQRPGLDYTATFSPVVKPTTIRTVLSIALMHRWPIRQLDVNNAFLHGTLEEDVFMTQPRGFVDSNFPNYVCKLKKSIYGLKQAPRAWYNELKGALLELNFCQSKSDSSLFIYHAGGHTMYFLVYVDDLLITGSSTLLVHEIIHKLSKRFSLKDLGLVHFFLGIEIIPTSTGLFLNQHQYIRGLLDRVKMDGAKDVQTPQSTSITLKLQDGSSLTDATTYRQVIGALQYLSFTRPDIAFSVNKLAQFMHQPTATHWTAAKRILRYLKHTIHHGLHLTRTNSSTLQAYSDADWAGNFDDRSSTTAYLIFLGNNLISWSTRKQRAIARSSTEAEYRALAATTSEIAWLTSLLSELHLPLSKPPLILCDNIGATQLSLNPVMHSRMKHIAIDLHFVRDYVNKGLLDVRHVSTHDQFADLLTKALPKARFHLLKSKIGVLDGTSILRGCISDNGQKSNLERLPPPIA</sequence>
<dbReference type="Pfam" id="PF07727">
    <property type="entry name" value="RVT_2"/>
    <property type="match status" value="1"/>
</dbReference>